<evidence type="ECO:0000256" key="3">
    <source>
        <dbReference type="PROSITE-ProRule" id="PRU00339"/>
    </source>
</evidence>
<evidence type="ECO:0000313" key="6">
    <source>
        <dbReference type="Proteomes" id="UP001612915"/>
    </source>
</evidence>
<feature type="signal peptide" evidence="4">
    <location>
        <begin position="1"/>
        <end position="21"/>
    </location>
</feature>
<dbReference type="SMART" id="SM00028">
    <property type="entry name" value="TPR"/>
    <property type="match status" value="5"/>
</dbReference>
<proteinExistence type="predicted"/>
<feature type="repeat" description="TPR" evidence="3">
    <location>
        <begin position="144"/>
        <end position="177"/>
    </location>
</feature>
<evidence type="ECO:0000256" key="4">
    <source>
        <dbReference type="SAM" id="SignalP"/>
    </source>
</evidence>
<dbReference type="Proteomes" id="UP001612915">
    <property type="component" value="Unassembled WGS sequence"/>
</dbReference>
<dbReference type="Gene3D" id="1.25.40.10">
    <property type="entry name" value="Tetratricopeptide repeat domain"/>
    <property type="match status" value="3"/>
</dbReference>
<evidence type="ECO:0000313" key="5">
    <source>
        <dbReference type="EMBL" id="MFI7588405.1"/>
    </source>
</evidence>
<dbReference type="InterPro" id="IPR011990">
    <property type="entry name" value="TPR-like_helical_dom_sf"/>
</dbReference>
<dbReference type="SUPFAM" id="SSF48452">
    <property type="entry name" value="TPR-like"/>
    <property type="match status" value="2"/>
</dbReference>
<dbReference type="PROSITE" id="PS50005">
    <property type="entry name" value="TPR"/>
    <property type="match status" value="1"/>
</dbReference>
<dbReference type="InterPro" id="IPR050498">
    <property type="entry name" value="Ycf3"/>
</dbReference>
<reference evidence="5 6" key="1">
    <citation type="submission" date="2024-10" db="EMBL/GenBank/DDBJ databases">
        <title>The Natural Products Discovery Center: Release of the First 8490 Sequenced Strains for Exploring Actinobacteria Biosynthetic Diversity.</title>
        <authorList>
            <person name="Kalkreuter E."/>
            <person name="Kautsar S.A."/>
            <person name="Yang D."/>
            <person name="Bader C.D."/>
            <person name="Teijaro C.N."/>
            <person name="Fluegel L."/>
            <person name="Davis C.M."/>
            <person name="Simpson J.R."/>
            <person name="Lauterbach L."/>
            <person name="Steele A.D."/>
            <person name="Gui C."/>
            <person name="Meng S."/>
            <person name="Li G."/>
            <person name="Viehrig K."/>
            <person name="Ye F."/>
            <person name="Su P."/>
            <person name="Kiefer A.F."/>
            <person name="Nichols A."/>
            <person name="Cepeda A.J."/>
            <person name="Yan W."/>
            <person name="Fan B."/>
            <person name="Jiang Y."/>
            <person name="Adhikari A."/>
            <person name="Zheng C.-J."/>
            <person name="Schuster L."/>
            <person name="Cowan T.M."/>
            <person name="Smanski M.J."/>
            <person name="Chevrette M.G."/>
            <person name="De Carvalho L.P.S."/>
            <person name="Shen B."/>
        </authorList>
    </citation>
    <scope>NUCLEOTIDE SEQUENCE [LARGE SCALE GENOMIC DNA]</scope>
    <source>
        <strain evidence="5 6">NPDC049639</strain>
    </source>
</reference>
<keyword evidence="1" id="KW-0677">Repeat</keyword>
<gene>
    <name evidence="5" type="ORF">ACIB24_15150</name>
</gene>
<organism evidence="5 6">
    <name type="scientific">Spongisporangium articulatum</name>
    <dbReference type="NCBI Taxonomy" id="3362603"/>
    <lineage>
        <taxon>Bacteria</taxon>
        <taxon>Bacillati</taxon>
        <taxon>Actinomycetota</taxon>
        <taxon>Actinomycetes</taxon>
        <taxon>Kineosporiales</taxon>
        <taxon>Kineosporiaceae</taxon>
        <taxon>Spongisporangium</taxon>
    </lineage>
</organism>
<dbReference type="PANTHER" id="PTHR44858:SF1">
    <property type="entry name" value="UDP-N-ACETYLGLUCOSAMINE--PEPTIDE N-ACETYLGLUCOSAMINYLTRANSFERASE SPINDLY-RELATED"/>
    <property type="match status" value="1"/>
</dbReference>
<keyword evidence="6" id="KW-1185">Reference proteome</keyword>
<evidence type="ECO:0000256" key="1">
    <source>
        <dbReference type="ARBA" id="ARBA00022737"/>
    </source>
</evidence>
<accession>A0ABW8APU3</accession>
<comment type="caution">
    <text evidence="5">The sequence shown here is derived from an EMBL/GenBank/DDBJ whole genome shotgun (WGS) entry which is preliminary data.</text>
</comment>
<feature type="chain" id="PRO_5047110264" description="Tetratricopeptide repeat protein" evidence="4">
    <location>
        <begin position="22"/>
        <end position="438"/>
    </location>
</feature>
<evidence type="ECO:0008006" key="7">
    <source>
        <dbReference type="Google" id="ProtNLM"/>
    </source>
</evidence>
<dbReference type="PANTHER" id="PTHR44858">
    <property type="entry name" value="TETRATRICOPEPTIDE REPEAT PROTEIN 6"/>
    <property type="match status" value="1"/>
</dbReference>
<name>A0ABW8APU3_9ACTN</name>
<keyword evidence="4" id="KW-0732">Signal</keyword>
<sequence>MRSRYLAVLAVSALTCVGAAALVGTGSSITHLAGAAAPSGSSGPVDRTSTAGAIRAAQLRLDRVPADDRTWAQLGAAYVQQGRITADPTFYPKAEGALARSLRLRPEGNVDAYVGEGALANARHEFAEAVRWGRRAASADPYDAAALGVLTDAYTQLGRFDDADSALQRMLDLQPGLSSFSRASYAFEQRGDVPAARAALTRALAEAVDPADVAFCRYYLGQLDFTTGAPAAALEQYRLGLLAQPGAPMLVAGRAAAAAAAGRTDEALRDYADVTARLPLPEYLLEYAQLLVSLGRDADADALYVVLAGEQQLFAANGVQDDLTAAVVEADHGDPADAVRHARLEWDRRQHPLVADALAWALHRAGRDAEAREFADRAAGTGWRNAIFAYHRGMIEKSLGHDDSARRELTRALDINPYFSPTQAPVARRALAELGGHP</sequence>
<dbReference type="InterPro" id="IPR019734">
    <property type="entry name" value="TPR_rpt"/>
</dbReference>
<evidence type="ECO:0000256" key="2">
    <source>
        <dbReference type="ARBA" id="ARBA00022803"/>
    </source>
</evidence>
<dbReference type="EMBL" id="JBITLV010000005">
    <property type="protein sequence ID" value="MFI7588405.1"/>
    <property type="molecule type" value="Genomic_DNA"/>
</dbReference>
<keyword evidence="2 3" id="KW-0802">TPR repeat</keyword>
<dbReference type="RefSeq" id="WP_398281988.1">
    <property type="nucleotide sequence ID" value="NZ_JBITLV010000005.1"/>
</dbReference>
<protein>
    <recommendedName>
        <fullName evidence="7">Tetratricopeptide repeat protein</fullName>
    </recommendedName>
</protein>